<protein>
    <submittedName>
        <fullName evidence="1">Uncharacterized protein</fullName>
    </submittedName>
</protein>
<evidence type="ECO:0000313" key="1">
    <source>
        <dbReference type="EMBL" id="KAG1807351.1"/>
    </source>
</evidence>
<sequence>MAAGQIDHLLDLWASTLTKHNDKPPFGDHHDLYNIIDSSPFRDVKWQNFMVTYDGERLTDDIKPWMDDKYKVWFHDPHEVVCNMLANPTYSSEIDYCPYREYSTKGNKRQWKDFMSGDWVWDQADEIVKDPSTLGSTFVPVILGSDKTTISVRMGNNEYYPLYASIGNIHNSIHRAHHNGVAVIGFLAMLKSMTTPKVMRFGDGHYQWVIYELGPCIVDYEEQVLLACIIQNWCPKCMANHNNLDKDVLCHLCDHTEALIEEALNLDGDLWDDFGIVEQLVVSNIYQMISLDILHQLIKGTFKDHLVAWAEKIMDDIDRRIAAVTSFSGLQRFPQGCGFKQWTGDDSKALMKVYLPTIEGHVPTEVVCAFHTLLDFAYLVHPDIITEDSLLEIKDMLARFHHYCEIFKMTGVISTFSRPRQHSLYTI</sequence>
<reference evidence="1" key="1">
    <citation type="journal article" date="2020" name="New Phytol.">
        <title>Comparative genomics reveals dynamic genome evolution in host specialist ectomycorrhizal fungi.</title>
        <authorList>
            <person name="Lofgren L.A."/>
            <person name="Nguyen N.H."/>
            <person name="Vilgalys R."/>
            <person name="Ruytinx J."/>
            <person name="Liao H.L."/>
            <person name="Branco S."/>
            <person name="Kuo A."/>
            <person name="LaButti K."/>
            <person name="Lipzen A."/>
            <person name="Andreopoulos W."/>
            <person name="Pangilinan J."/>
            <person name="Riley R."/>
            <person name="Hundley H."/>
            <person name="Na H."/>
            <person name="Barry K."/>
            <person name="Grigoriev I.V."/>
            <person name="Stajich J.E."/>
            <person name="Kennedy P.G."/>
        </authorList>
    </citation>
    <scope>NUCLEOTIDE SEQUENCE</scope>
    <source>
        <strain evidence="1">MN1</strain>
    </source>
</reference>
<accession>A0A9P7E0C1</accession>
<dbReference type="EMBL" id="JABBWG010000044">
    <property type="protein sequence ID" value="KAG1807351.1"/>
    <property type="molecule type" value="Genomic_DNA"/>
</dbReference>
<keyword evidence="2" id="KW-1185">Reference proteome</keyword>
<dbReference type="InterPro" id="IPR041078">
    <property type="entry name" value="Plavaka"/>
</dbReference>
<proteinExistence type="predicted"/>
<dbReference type="RefSeq" id="XP_041188020.1">
    <property type="nucleotide sequence ID" value="XM_041338679.1"/>
</dbReference>
<dbReference type="Pfam" id="PF18759">
    <property type="entry name" value="Plavaka"/>
    <property type="match status" value="1"/>
</dbReference>
<dbReference type="GeneID" id="64632695"/>
<evidence type="ECO:0000313" key="2">
    <source>
        <dbReference type="Proteomes" id="UP000807769"/>
    </source>
</evidence>
<name>A0A9P7E0C1_9AGAM</name>
<dbReference type="OrthoDB" id="3199698at2759"/>
<comment type="caution">
    <text evidence="1">The sequence shown here is derived from an EMBL/GenBank/DDBJ whole genome shotgun (WGS) entry which is preliminary data.</text>
</comment>
<dbReference type="Proteomes" id="UP000807769">
    <property type="component" value="Unassembled WGS sequence"/>
</dbReference>
<dbReference type="AlphaFoldDB" id="A0A9P7E0C1"/>
<organism evidence="1 2">
    <name type="scientific">Suillus subaureus</name>
    <dbReference type="NCBI Taxonomy" id="48587"/>
    <lineage>
        <taxon>Eukaryota</taxon>
        <taxon>Fungi</taxon>
        <taxon>Dikarya</taxon>
        <taxon>Basidiomycota</taxon>
        <taxon>Agaricomycotina</taxon>
        <taxon>Agaricomycetes</taxon>
        <taxon>Agaricomycetidae</taxon>
        <taxon>Boletales</taxon>
        <taxon>Suillineae</taxon>
        <taxon>Suillaceae</taxon>
        <taxon>Suillus</taxon>
    </lineage>
</organism>
<gene>
    <name evidence="1" type="ORF">BJ212DRAFT_1449365</name>
</gene>